<dbReference type="OrthoDB" id="9892060at2759"/>
<feature type="region of interest" description="Disordered" evidence="1">
    <location>
        <begin position="1"/>
        <end position="44"/>
    </location>
</feature>
<protein>
    <submittedName>
        <fullName evidence="2">Uncharacterized protein</fullName>
    </submittedName>
</protein>
<reference evidence="3" key="3">
    <citation type="submission" date="2022-01" db="EMBL/GenBank/DDBJ databases">
        <authorList>
            <person name="Rubenstein D.R."/>
        </authorList>
    </citation>
    <scope>NUCLEOTIDE SEQUENCE</scope>
    <source>
        <strain evidence="3">SS15</strain>
        <tissue evidence="3">Liver</tissue>
    </source>
</reference>
<reference evidence="2" key="1">
    <citation type="submission" date="2020-10" db="EMBL/GenBank/DDBJ databases">
        <title>Feather gene expression reveals the developmental basis of iridescence in African starlings.</title>
        <authorList>
            <person name="Rubenstein D.R."/>
        </authorList>
    </citation>
    <scope>NUCLEOTIDE SEQUENCE</scope>
    <source>
        <strain evidence="2">SS15</strain>
        <tissue evidence="2">Liver</tissue>
    </source>
</reference>
<evidence type="ECO:0000256" key="1">
    <source>
        <dbReference type="SAM" id="MobiDB-lite"/>
    </source>
</evidence>
<sequence length="393" mass="43868">MYMEVGLEQPMVTSGKHSRRQKDNVPQPVQHPTPTGQPPPATHGCEELTKKVTYLVPPSCKSICKNYNDLHIAGDYVVPISSVTTDFACDSGIGPFLESSEIPPAMESVKAPPTSDTIRRPVQGHSSCWRLASLGPHLQPLSDSALNDYLEQKLVELYKQYIMDSTANRASPTQILASELIMTNVDQISMQISRERNMETVKAKDIVITRFLQIAKIPISISPQMRGQHLVTMSSFSEPKQERGGGAAGEQGPKALPKPETPHGARAVANEFCKESLAKLLQLAMVCKVWSAQDLVYELKLQQCWVKPDYYQFLKKTLRNKLLLASKLFGMRTLLESRWQLRERTCKARQGTALPILTCVLAQPTASFRKHKESASWLMSPYLDNHYSPVPPV</sequence>
<name>A0A835NYI1_9PASS</name>
<dbReference type="PANTHER" id="PTHR14889">
    <property type="entry name" value="RCG36411"/>
    <property type="match status" value="1"/>
</dbReference>
<feature type="compositionally biased region" description="Pro residues" evidence="1">
    <location>
        <begin position="29"/>
        <end position="41"/>
    </location>
</feature>
<dbReference type="GO" id="GO:0035751">
    <property type="term" value="P:regulation of lysosomal lumen pH"/>
    <property type="evidence" value="ECO:0007669"/>
    <property type="project" value="TreeGrafter"/>
</dbReference>
<dbReference type="EMBL" id="JADDUC020000002">
    <property type="protein sequence ID" value="KAI1241545.1"/>
    <property type="molecule type" value="Genomic_DNA"/>
</dbReference>
<dbReference type="EMBL" id="JADDUC010000022">
    <property type="protein sequence ID" value="KAG0125211.1"/>
    <property type="molecule type" value="Genomic_DNA"/>
</dbReference>
<accession>A0A835NYI1</accession>
<evidence type="ECO:0000313" key="2">
    <source>
        <dbReference type="EMBL" id="KAG0125211.1"/>
    </source>
</evidence>
<reference evidence="3 4" key="2">
    <citation type="journal article" date="2021" name="J. Hered.">
        <title>Feather Gene Expression Elucidates the Developmental Basis of Plumage Iridescence in African Starlings.</title>
        <authorList>
            <person name="Rubenstein D.R."/>
            <person name="Corvelo A."/>
            <person name="MacManes M.D."/>
            <person name="Maia R."/>
            <person name="Narzisi G."/>
            <person name="Rousaki A."/>
            <person name="Vandenabeele P."/>
            <person name="Shawkey M.D."/>
            <person name="Solomon J."/>
        </authorList>
    </citation>
    <scope>NUCLEOTIDE SEQUENCE [LARGE SCALE GENOMIC DNA]</scope>
    <source>
        <strain evidence="3">SS15</strain>
    </source>
</reference>
<evidence type="ECO:0000313" key="4">
    <source>
        <dbReference type="Proteomes" id="UP000618051"/>
    </source>
</evidence>
<proteinExistence type="predicted"/>
<dbReference type="GO" id="GO:0034121">
    <property type="term" value="P:regulation of toll-like receptor signaling pathway"/>
    <property type="evidence" value="ECO:0007669"/>
    <property type="project" value="InterPro"/>
</dbReference>
<dbReference type="InterPro" id="IPR027869">
    <property type="entry name" value="TASL"/>
</dbReference>
<dbReference type="Proteomes" id="UP000618051">
    <property type="component" value="Unassembled WGS sequence"/>
</dbReference>
<evidence type="ECO:0000313" key="3">
    <source>
        <dbReference type="EMBL" id="KAI1241545.1"/>
    </source>
</evidence>
<dbReference type="PANTHER" id="PTHR14889:SF3">
    <property type="entry name" value="TLR ADAPTER INTERACTING WITH SLC15A4 ON THE LYSOSOME"/>
    <property type="match status" value="1"/>
</dbReference>
<dbReference type="Pfam" id="PF15133">
    <property type="entry name" value="TASL"/>
    <property type="match status" value="1"/>
</dbReference>
<gene>
    <name evidence="3" type="ORF">IHE44_0005020</name>
    <name evidence="2" type="ORF">IHE44_005585</name>
</gene>
<dbReference type="AlphaFoldDB" id="A0A835NYI1"/>
<keyword evidence="4" id="KW-1185">Reference proteome</keyword>
<organism evidence="2">
    <name type="scientific">Lamprotornis superbus</name>
    <dbReference type="NCBI Taxonomy" id="245042"/>
    <lineage>
        <taxon>Eukaryota</taxon>
        <taxon>Metazoa</taxon>
        <taxon>Chordata</taxon>
        <taxon>Craniata</taxon>
        <taxon>Vertebrata</taxon>
        <taxon>Euteleostomi</taxon>
        <taxon>Archelosauria</taxon>
        <taxon>Archosauria</taxon>
        <taxon>Dinosauria</taxon>
        <taxon>Saurischia</taxon>
        <taxon>Theropoda</taxon>
        <taxon>Coelurosauria</taxon>
        <taxon>Aves</taxon>
        <taxon>Neognathae</taxon>
        <taxon>Neoaves</taxon>
        <taxon>Telluraves</taxon>
        <taxon>Australaves</taxon>
        <taxon>Passeriformes</taxon>
        <taxon>Sturnidae</taxon>
        <taxon>Lamprotornis</taxon>
    </lineage>
</organism>
<comment type="caution">
    <text evidence="2">The sequence shown here is derived from an EMBL/GenBank/DDBJ whole genome shotgun (WGS) entry which is preliminary data.</text>
</comment>
<feature type="region of interest" description="Disordered" evidence="1">
    <location>
        <begin position="235"/>
        <end position="262"/>
    </location>
</feature>